<feature type="region of interest" description="Disordered" evidence="2">
    <location>
        <begin position="416"/>
        <end position="526"/>
    </location>
</feature>
<evidence type="ECO:0000256" key="1">
    <source>
        <dbReference type="SAM" id="Coils"/>
    </source>
</evidence>
<sequence length="793" mass="87348">MRNGRMSRFHTERRMVLLESLMKPPRIETVLSLLQLKRVSQKETELAANAAAQKSGDPELVESNGAPNTNESVPTEEAPKPKENEVELGLMKPLLSESEDAGAVAGVGVNVSPVTGLGMMLNASLKPNKRKQPSSVPSFDDSHRNGSARRFKIDEQRGCEASGFCVLVKDLRNRRIFSPCQIDEAPSTTTEKVGASRCPPDLRESKVNEGLGKLDQMDSVQTTPPEAVQVFDHSGHGLSRNADQVSTKQSNVIRSSQPVSMTRSDPSLCLRGRLFNVPISFSYRRLLPYLTDMVKEDDFDVTRTCQTQTAGKVLEEKLPQQVSETGQDKCLGRIAAATGLSPQVATAIPVDPKNDLPAAVCSATPVDKKKDLSPCSVLSPALVNEDSSDIRISSEGGVVISDSLNLDQSQVKLYPGKCSDGDTGECPDDAKMEREKADKGELSTKGGADELVNVIPTDKDEYHKASIREQVSLRSSANPIDSQNRSNSSERSVSTWKPSNGTSVAPKSSSPEDSKKMPTERKKVSKSCLQAKFLKNHNSFSYRRLLPYLMEIVKDDPSTVGKSPPQENVCSKENLHTAPESLSHPEPLSVNPNYRSPAEELPLASFLQKDEDGSELTSKVSESKLESSPEKEKVANELCPAINEEDRLFVKDSAQYGTYDIGIPPMETRRGILKRNPQGCRGLCLCLNCASFRLNAERAFEFSRNQMKDAEELALDLMKEMTHLRSLLQKINASSATPDIQVVEACRKVSEVEDMAKDRLSQMNEDLNIHSRIKQLHRPRVIFSQYCTEYHST</sequence>
<feature type="compositionally biased region" description="Polar residues" evidence="2">
    <location>
        <begin position="241"/>
        <end position="259"/>
    </location>
</feature>
<feature type="region of interest" description="Disordered" evidence="2">
    <location>
        <begin position="45"/>
        <end position="84"/>
    </location>
</feature>
<dbReference type="AlphaFoldDB" id="A0AAN7R099"/>
<dbReference type="Proteomes" id="UP001346149">
    <property type="component" value="Unassembled WGS sequence"/>
</dbReference>
<feature type="compositionally biased region" description="Basic and acidic residues" evidence="2">
    <location>
        <begin position="457"/>
        <end position="467"/>
    </location>
</feature>
<evidence type="ECO:0000256" key="2">
    <source>
        <dbReference type="SAM" id="MobiDB-lite"/>
    </source>
</evidence>
<comment type="caution">
    <text evidence="3">The sequence shown here is derived from an EMBL/GenBank/DDBJ whole genome shotgun (WGS) entry which is preliminary data.</text>
</comment>
<feature type="coiled-coil region" evidence="1">
    <location>
        <begin position="693"/>
        <end position="720"/>
    </location>
</feature>
<feature type="compositionally biased region" description="Basic and acidic residues" evidence="2">
    <location>
        <begin position="621"/>
        <end position="633"/>
    </location>
</feature>
<reference evidence="3 4" key="1">
    <citation type="journal article" date="2023" name="Hortic Res">
        <title>Pangenome of water caltrop reveals structural variations and asymmetric subgenome divergence after allopolyploidization.</title>
        <authorList>
            <person name="Zhang X."/>
            <person name="Chen Y."/>
            <person name="Wang L."/>
            <person name="Yuan Y."/>
            <person name="Fang M."/>
            <person name="Shi L."/>
            <person name="Lu R."/>
            <person name="Comes H.P."/>
            <person name="Ma Y."/>
            <person name="Chen Y."/>
            <person name="Huang G."/>
            <person name="Zhou Y."/>
            <person name="Zheng Z."/>
            <person name="Qiu Y."/>
        </authorList>
    </citation>
    <scope>NUCLEOTIDE SEQUENCE [LARGE SCALE GENOMIC DNA]</scope>
    <source>
        <strain evidence="3">F231</strain>
    </source>
</reference>
<accession>A0AAN7R099</accession>
<dbReference type="EMBL" id="JAXQNO010000016">
    <property type="protein sequence ID" value="KAK4781443.1"/>
    <property type="molecule type" value="Genomic_DNA"/>
</dbReference>
<gene>
    <name evidence="3" type="ORF">SAY86_015545</name>
</gene>
<organism evidence="3 4">
    <name type="scientific">Trapa natans</name>
    <name type="common">Water chestnut</name>
    <dbReference type="NCBI Taxonomy" id="22666"/>
    <lineage>
        <taxon>Eukaryota</taxon>
        <taxon>Viridiplantae</taxon>
        <taxon>Streptophyta</taxon>
        <taxon>Embryophyta</taxon>
        <taxon>Tracheophyta</taxon>
        <taxon>Spermatophyta</taxon>
        <taxon>Magnoliopsida</taxon>
        <taxon>eudicotyledons</taxon>
        <taxon>Gunneridae</taxon>
        <taxon>Pentapetalae</taxon>
        <taxon>rosids</taxon>
        <taxon>malvids</taxon>
        <taxon>Myrtales</taxon>
        <taxon>Lythraceae</taxon>
        <taxon>Trapa</taxon>
    </lineage>
</organism>
<keyword evidence="4" id="KW-1185">Reference proteome</keyword>
<protein>
    <submittedName>
        <fullName evidence="3">Uncharacterized protein</fullName>
    </submittedName>
</protein>
<feature type="region of interest" description="Disordered" evidence="2">
    <location>
        <begin position="126"/>
        <end position="147"/>
    </location>
</feature>
<name>A0AAN7R099_TRANT</name>
<feature type="region of interest" description="Disordered" evidence="2">
    <location>
        <begin position="608"/>
        <end position="633"/>
    </location>
</feature>
<feature type="compositionally biased region" description="Basic and acidic residues" evidence="2">
    <location>
        <begin position="428"/>
        <end position="442"/>
    </location>
</feature>
<dbReference type="PANTHER" id="PTHR34461:SF4">
    <property type="entry name" value="OS01G0101800 PROTEIN"/>
    <property type="match status" value="1"/>
</dbReference>
<evidence type="ECO:0000313" key="3">
    <source>
        <dbReference type="EMBL" id="KAK4781443.1"/>
    </source>
</evidence>
<proteinExistence type="predicted"/>
<evidence type="ECO:0000313" key="4">
    <source>
        <dbReference type="Proteomes" id="UP001346149"/>
    </source>
</evidence>
<feature type="compositionally biased region" description="Basic and acidic residues" evidence="2">
    <location>
        <begin position="510"/>
        <end position="522"/>
    </location>
</feature>
<keyword evidence="1" id="KW-0175">Coiled coil</keyword>
<dbReference type="PANTHER" id="PTHR34461">
    <property type="entry name" value="EXPRESSED PROTEIN"/>
    <property type="match status" value="1"/>
</dbReference>
<feature type="region of interest" description="Disordered" evidence="2">
    <location>
        <begin position="239"/>
        <end position="259"/>
    </location>
</feature>
<feature type="compositionally biased region" description="Polar residues" evidence="2">
    <location>
        <begin position="472"/>
        <end position="509"/>
    </location>
</feature>